<dbReference type="InterPro" id="IPR049456">
    <property type="entry name" value="Anoctamin_N_fung"/>
</dbReference>
<evidence type="ECO:0000256" key="4">
    <source>
        <dbReference type="ARBA" id="ARBA00023136"/>
    </source>
</evidence>
<dbReference type="PANTHER" id="PTHR12308">
    <property type="entry name" value="ANOCTAMIN"/>
    <property type="match status" value="1"/>
</dbReference>
<proteinExistence type="predicted"/>
<dbReference type="Pfam" id="PF04547">
    <property type="entry name" value="Anoctamin"/>
    <property type="match status" value="1"/>
</dbReference>
<dbReference type="GO" id="GO:0016020">
    <property type="term" value="C:membrane"/>
    <property type="evidence" value="ECO:0007669"/>
    <property type="project" value="UniProtKB-SubCell"/>
</dbReference>
<comment type="subcellular location">
    <subcellularLocation>
        <location evidence="1">Membrane</location>
        <topology evidence="1">Multi-pass membrane protein</topology>
    </subcellularLocation>
</comment>
<dbReference type="Proteomes" id="UP000001861">
    <property type="component" value="Unassembled WGS sequence"/>
</dbReference>
<evidence type="ECO:0008006" key="10">
    <source>
        <dbReference type="Google" id="ProtNLM"/>
    </source>
</evidence>
<dbReference type="eggNOG" id="KOG2513">
    <property type="taxonomic scope" value="Eukaryota"/>
</dbReference>
<evidence type="ECO:0000256" key="2">
    <source>
        <dbReference type="ARBA" id="ARBA00022692"/>
    </source>
</evidence>
<evidence type="ECO:0000313" key="9">
    <source>
        <dbReference type="Proteomes" id="UP000001861"/>
    </source>
</evidence>
<evidence type="ECO:0000313" key="8">
    <source>
        <dbReference type="EMBL" id="EFI27426.1"/>
    </source>
</evidence>
<reference evidence="8 9" key="1">
    <citation type="journal article" date="2010" name="Proc. Natl. Acad. Sci. U.S.A.">
        <title>Insights into evolution of multicellular fungi from the assembled chromosomes of the mushroom Coprinopsis cinerea (Coprinus cinereus).</title>
        <authorList>
            <person name="Stajich J.E."/>
            <person name="Wilke S.K."/>
            <person name="Ahren D."/>
            <person name="Au C.H."/>
            <person name="Birren B.W."/>
            <person name="Borodovsky M."/>
            <person name="Burns C."/>
            <person name="Canback B."/>
            <person name="Casselton L.A."/>
            <person name="Cheng C.K."/>
            <person name="Deng J."/>
            <person name="Dietrich F.S."/>
            <person name="Fargo D.C."/>
            <person name="Farman M.L."/>
            <person name="Gathman A.C."/>
            <person name="Goldberg J."/>
            <person name="Guigo R."/>
            <person name="Hoegger P.J."/>
            <person name="Hooker J.B."/>
            <person name="Huggins A."/>
            <person name="James T.Y."/>
            <person name="Kamada T."/>
            <person name="Kilaru S."/>
            <person name="Kodira C."/>
            <person name="Kues U."/>
            <person name="Kupfer D."/>
            <person name="Kwan H.S."/>
            <person name="Lomsadze A."/>
            <person name="Li W."/>
            <person name="Lilly W.W."/>
            <person name="Ma L.J."/>
            <person name="Mackey A.J."/>
            <person name="Manning G."/>
            <person name="Martin F."/>
            <person name="Muraguchi H."/>
            <person name="Natvig D.O."/>
            <person name="Palmerini H."/>
            <person name="Ramesh M.A."/>
            <person name="Rehmeyer C.J."/>
            <person name="Roe B.A."/>
            <person name="Shenoy N."/>
            <person name="Stanke M."/>
            <person name="Ter-Hovhannisyan V."/>
            <person name="Tunlid A."/>
            <person name="Velagapudi R."/>
            <person name="Vision T.J."/>
            <person name="Zeng Q."/>
            <person name="Zolan M.E."/>
            <person name="Pukkila P.J."/>
        </authorList>
    </citation>
    <scope>NUCLEOTIDE SEQUENCE [LARGE SCALE GENOMIC DNA]</scope>
    <source>
        <strain evidence="9">Okayama-7 / 130 / ATCC MYA-4618 / FGSC 9003</strain>
    </source>
</reference>
<dbReference type="VEuPathDB" id="FungiDB:CC1G_14897"/>
<dbReference type="PANTHER" id="PTHR12308:SF73">
    <property type="entry name" value="ANOCTAMIN"/>
    <property type="match status" value="1"/>
</dbReference>
<keyword evidence="4 5" id="KW-0472">Membrane</keyword>
<dbReference type="EMBL" id="AACS02000007">
    <property type="protein sequence ID" value="EFI27426.1"/>
    <property type="molecule type" value="Genomic_DNA"/>
</dbReference>
<evidence type="ECO:0000256" key="1">
    <source>
        <dbReference type="ARBA" id="ARBA00004141"/>
    </source>
</evidence>
<evidence type="ECO:0000256" key="5">
    <source>
        <dbReference type="SAM" id="Phobius"/>
    </source>
</evidence>
<gene>
    <name evidence="8" type="ORF">CC1G_14897</name>
</gene>
<dbReference type="OrthoDB" id="296386at2759"/>
<dbReference type="Pfam" id="PF20877">
    <property type="entry name" value="Anoctamin_N"/>
    <property type="match status" value="1"/>
</dbReference>
<evidence type="ECO:0000259" key="7">
    <source>
        <dbReference type="Pfam" id="PF20877"/>
    </source>
</evidence>
<keyword evidence="2 5" id="KW-0812">Transmembrane</keyword>
<feature type="domain" description="Anoctamin transmembrane" evidence="6">
    <location>
        <begin position="168"/>
        <end position="712"/>
    </location>
</feature>
<dbReference type="OMA" id="YNGPLKT"/>
<dbReference type="AlphaFoldDB" id="D6RNL0"/>
<dbReference type="InterPro" id="IPR049452">
    <property type="entry name" value="Anoctamin_TM"/>
</dbReference>
<accession>D6RNL0</accession>
<feature type="transmembrane region" description="Helical" evidence="5">
    <location>
        <begin position="265"/>
        <end position="289"/>
    </location>
</feature>
<feature type="transmembrane region" description="Helical" evidence="5">
    <location>
        <begin position="352"/>
        <end position="373"/>
    </location>
</feature>
<dbReference type="STRING" id="240176.D6RNL0"/>
<organism evidence="8 9">
    <name type="scientific">Coprinopsis cinerea (strain Okayama-7 / 130 / ATCC MYA-4618 / FGSC 9003)</name>
    <name type="common">Inky cap fungus</name>
    <name type="synonym">Hormographiella aspergillata</name>
    <dbReference type="NCBI Taxonomy" id="240176"/>
    <lineage>
        <taxon>Eukaryota</taxon>
        <taxon>Fungi</taxon>
        <taxon>Dikarya</taxon>
        <taxon>Basidiomycota</taxon>
        <taxon>Agaricomycotina</taxon>
        <taxon>Agaricomycetes</taxon>
        <taxon>Agaricomycetidae</taxon>
        <taxon>Agaricales</taxon>
        <taxon>Agaricineae</taxon>
        <taxon>Psathyrellaceae</taxon>
        <taxon>Coprinopsis</taxon>
    </lineage>
</organism>
<dbReference type="KEGG" id="cci:CC1G_14897"/>
<evidence type="ECO:0000256" key="3">
    <source>
        <dbReference type="ARBA" id="ARBA00022989"/>
    </source>
</evidence>
<evidence type="ECO:0000259" key="6">
    <source>
        <dbReference type="Pfam" id="PF04547"/>
    </source>
</evidence>
<dbReference type="HOGENOM" id="CLU_010867_1_0_1"/>
<dbReference type="InterPro" id="IPR007632">
    <property type="entry name" value="Anoctamin"/>
</dbReference>
<keyword evidence="9" id="KW-1185">Reference proteome</keyword>
<feature type="transmembrane region" description="Helical" evidence="5">
    <location>
        <begin position="309"/>
        <end position="331"/>
    </location>
</feature>
<name>D6RNL0_COPC7</name>
<dbReference type="FunCoup" id="D6RNL0">
    <property type="interactions" value="65"/>
</dbReference>
<dbReference type="GeneID" id="9380299"/>
<feature type="transmembrane region" description="Helical" evidence="5">
    <location>
        <begin position="210"/>
        <end position="228"/>
    </location>
</feature>
<sequence>MFAPDVDLIIDFRVSKTVSPSKQQTREEARKAEKQYSRLIEILTYAGLKAVGRRGESLGHILVFVSCPKGLLDNLIKRERRSDFLSGLPVTPVATGSTVEPLSPADRIRIVHSYISSTPADGGLGISPDSPEWDLVQGIFPLQDREFNKVWVKAWKPSTIASVNLGKVRAQFGDAVAYYFAFLSSYTTFLVFPAILGIFAHYVLLPYSPIYSFLIAIWATFFVEWWRVHERILALRFGTRNSFRVEKRRAQYKQGVPWWRRELRIFLTLPVILVFGAALFAILTGIFVFEAFITHLYQGPGKQIIGFSPTILFVVLVPRFLALYHALAVRLTNWENHAHQSTYTFSMTLKTFALGALVAYSGLALSAFVYVPFGEGVMHLVQRLLFDPSKAGSASGLAAMISSVLNGTTSGLEVSEKDTAAGGTHLGLWDMDTMNARNKLNPARLRDQMFAFTVTNQIVNTFTEVGLPFVLRGVNTFLKKGKPTNGNGDSLKKKVVFEDEKERGGLEERAYLERIRSEAALPEYDLFADYNEMVVQFGYVALWSTIWPLAGAMAFINNIFELRSDAFKITVHHRRPMPVRTDTIGPWLDALTFLTWLSALTNSALLYLFSPSLLSTPFQTLVNVTDTDAPASDAKLTAEEHLVAAAGGTGSPNAWGVDASASPSNVGATKELLLKAALVALVASHVYIIVKALIRHVVEKIWWKGSSEVAEKEREEVELKQKFLSGVGVQVDGGEDGVPVVGSAVKKERDVKVANAPLGDPEGFWDHDEGVDEIQRIVKEA</sequence>
<dbReference type="InParanoid" id="D6RNL0"/>
<protein>
    <recommendedName>
        <fullName evidence="10">DUF590-domain-containing protein</fullName>
    </recommendedName>
</protein>
<feature type="transmembrane region" description="Helical" evidence="5">
    <location>
        <begin position="176"/>
        <end position="204"/>
    </location>
</feature>
<dbReference type="GO" id="GO:0005254">
    <property type="term" value="F:chloride channel activity"/>
    <property type="evidence" value="ECO:0007669"/>
    <property type="project" value="TreeGrafter"/>
</dbReference>
<dbReference type="GO" id="GO:0032541">
    <property type="term" value="C:cortical endoplasmic reticulum"/>
    <property type="evidence" value="ECO:0007669"/>
    <property type="project" value="TreeGrafter"/>
</dbReference>
<feature type="domain" description="Anoctamin alpha-beta plait" evidence="7">
    <location>
        <begin position="5"/>
        <end position="136"/>
    </location>
</feature>
<comment type="caution">
    <text evidence="8">The sequence shown here is derived from an EMBL/GenBank/DDBJ whole genome shotgun (WGS) entry which is preliminary data.</text>
</comment>
<keyword evidence="3 5" id="KW-1133">Transmembrane helix</keyword>
<dbReference type="RefSeq" id="XP_002910920.1">
    <property type="nucleotide sequence ID" value="XM_002910874.1"/>
</dbReference>